<dbReference type="Gene3D" id="3.40.50.360">
    <property type="match status" value="1"/>
</dbReference>
<comment type="function">
    <text evidence="6">Also exhibits azoreductase activity. Catalyzes the reductive cleavage of the azo bond in aromatic azo compounds to the corresponding amines.</text>
</comment>
<dbReference type="SUPFAM" id="SSF52218">
    <property type="entry name" value="Flavoproteins"/>
    <property type="match status" value="1"/>
</dbReference>
<dbReference type="Proteomes" id="UP000681526">
    <property type="component" value="Unassembled WGS sequence"/>
</dbReference>
<evidence type="ECO:0000313" key="8">
    <source>
        <dbReference type="EMBL" id="CAG5089507.1"/>
    </source>
</evidence>
<feature type="domain" description="Flavodoxin-like fold" evidence="7">
    <location>
        <begin position="26"/>
        <end position="223"/>
    </location>
</feature>
<evidence type="ECO:0000256" key="5">
    <source>
        <dbReference type="ARBA" id="ARBA00048542"/>
    </source>
</evidence>
<dbReference type="Pfam" id="PF02525">
    <property type="entry name" value="Flavodoxin_2"/>
    <property type="match status" value="1"/>
</dbReference>
<keyword evidence="2 6" id="KW-0288">FMN</keyword>
<evidence type="ECO:0000256" key="4">
    <source>
        <dbReference type="ARBA" id="ARBA00023027"/>
    </source>
</evidence>
<dbReference type="EMBL" id="CAJRAY010000067">
    <property type="protein sequence ID" value="CAG5089507.1"/>
    <property type="molecule type" value="Genomic_DNA"/>
</dbReference>
<dbReference type="PANTHER" id="PTHR43741">
    <property type="entry name" value="FMN-DEPENDENT NADH-AZOREDUCTASE 1"/>
    <property type="match status" value="1"/>
</dbReference>
<comment type="function">
    <text evidence="6">Quinone reductase that provides resistance to thiol-specific stress caused by electrophilic quinones.</text>
</comment>
<comment type="cofactor">
    <cofactor evidence="6">
        <name>FMN</name>
        <dbReference type="ChEBI" id="CHEBI:58210"/>
    </cofactor>
    <text evidence="6">Binds 1 FMN per subunit.</text>
</comment>
<protein>
    <recommendedName>
        <fullName evidence="6">FMN dependent NADH:quinone oxidoreductase</fullName>
        <ecNumber evidence="6">1.6.5.-</ecNumber>
    </recommendedName>
    <alternativeName>
        <fullName evidence="6">Azo-dye reductase</fullName>
    </alternativeName>
    <alternativeName>
        <fullName evidence="6">FMN-dependent NADH-azo compound oxidoreductase</fullName>
    </alternativeName>
    <alternativeName>
        <fullName evidence="6">FMN-dependent NADH-azoreductase</fullName>
        <ecNumber evidence="6">1.7.1.17</ecNumber>
    </alternativeName>
</protein>
<name>A0ABN7RZP7_THEXY</name>
<evidence type="ECO:0000256" key="3">
    <source>
        <dbReference type="ARBA" id="ARBA00023002"/>
    </source>
</evidence>
<keyword evidence="1 6" id="KW-0285">Flavoprotein</keyword>
<dbReference type="PANTHER" id="PTHR43741:SF4">
    <property type="entry name" value="FMN-DEPENDENT NADH:QUINONE OXIDOREDUCTASE"/>
    <property type="match status" value="1"/>
</dbReference>
<evidence type="ECO:0000259" key="7">
    <source>
        <dbReference type="Pfam" id="PF02525"/>
    </source>
</evidence>
<keyword evidence="3 6" id="KW-0560">Oxidoreductase</keyword>
<proteinExistence type="inferred from homology"/>
<comment type="similarity">
    <text evidence="6">Belongs to the azoreductase type 1 family.</text>
</comment>
<feature type="binding site" evidence="6">
    <location>
        <begin position="38"/>
        <end position="40"/>
    </location>
    <ligand>
        <name>FMN</name>
        <dbReference type="ChEBI" id="CHEBI:58210"/>
    </ligand>
</feature>
<evidence type="ECO:0000256" key="2">
    <source>
        <dbReference type="ARBA" id="ARBA00022643"/>
    </source>
</evidence>
<sequence length="229" mass="25797">MMARDVFAGFKKTSIYISGGMMKMANVLFVKANDREQSVSLKLYDAFVREYREKNPNDKITELDLFEAELPYYNGETYSGIIKQSKGEELTTREQDAIAVANRYADQFLAADKVVFAFPLWNFTIPAQLLTYLFYLSQPRKTFTYTSQGPVGLQGDKKVVLLNARGSVYSEGPLAQKEMSVNYVKSMLGFWGITDIETVVIEGHLQFQDRAQQIIETGLAKAVKAASAF</sequence>
<dbReference type="InterPro" id="IPR003680">
    <property type="entry name" value="Flavodoxin_fold"/>
</dbReference>
<comment type="caution">
    <text evidence="8">The sequence shown here is derived from an EMBL/GenBank/DDBJ whole genome shotgun (WGS) entry which is preliminary data.</text>
</comment>
<keyword evidence="9" id="KW-1185">Reference proteome</keyword>
<keyword evidence="4 6" id="KW-0520">NAD</keyword>
<evidence type="ECO:0000313" key="9">
    <source>
        <dbReference type="Proteomes" id="UP000681526"/>
    </source>
</evidence>
<comment type="catalytic activity">
    <reaction evidence="5">
        <text>N,N-dimethyl-1,4-phenylenediamine + anthranilate + 2 NAD(+) = 2-(4-dimethylaminophenyl)diazenylbenzoate + 2 NADH + 2 H(+)</text>
        <dbReference type="Rhea" id="RHEA:55872"/>
        <dbReference type="ChEBI" id="CHEBI:15378"/>
        <dbReference type="ChEBI" id="CHEBI:15783"/>
        <dbReference type="ChEBI" id="CHEBI:16567"/>
        <dbReference type="ChEBI" id="CHEBI:57540"/>
        <dbReference type="ChEBI" id="CHEBI:57945"/>
        <dbReference type="ChEBI" id="CHEBI:71579"/>
        <dbReference type="EC" id="1.7.1.17"/>
    </reaction>
    <physiologicalReaction direction="right-to-left" evidence="5">
        <dbReference type="Rhea" id="RHEA:55874"/>
    </physiologicalReaction>
</comment>
<evidence type="ECO:0000256" key="6">
    <source>
        <dbReference type="HAMAP-Rule" id="MF_01216"/>
    </source>
</evidence>
<dbReference type="NCBIfam" id="NF010075">
    <property type="entry name" value="PRK13556.1"/>
    <property type="match status" value="1"/>
</dbReference>
<comment type="catalytic activity">
    <reaction evidence="6">
        <text>2 a quinone + NADH + H(+) = 2 a 1,4-benzosemiquinone + NAD(+)</text>
        <dbReference type="Rhea" id="RHEA:65952"/>
        <dbReference type="ChEBI" id="CHEBI:15378"/>
        <dbReference type="ChEBI" id="CHEBI:57540"/>
        <dbReference type="ChEBI" id="CHEBI:57945"/>
        <dbReference type="ChEBI" id="CHEBI:132124"/>
        <dbReference type="ChEBI" id="CHEBI:134225"/>
    </reaction>
</comment>
<dbReference type="InterPro" id="IPR050104">
    <property type="entry name" value="FMN-dep_NADH:Q_OxRdtase_AzoR1"/>
</dbReference>
<comment type="subunit">
    <text evidence="6">Homodimer.</text>
</comment>
<dbReference type="HAMAP" id="MF_01216">
    <property type="entry name" value="Azoreductase_type1"/>
    <property type="match status" value="1"/>
</dbReference>
<dbReference type="EC" id="1.7.1.17" evidence="6"/>
<dbReference type="InterPro" id="IPR029039">
    <property type="entry name" value="Flavoprotein-like_sf"/>
</dbReference>
<evidence type="ECO:0000256" key="1">
    <source>
        <dbReference type="ARBA" id="ARBA00022630"/>
    </source>
</evidence>
<organism evidence="8 9">
    <name type="scientific">Thermobacillus xylanilyticus</name>
    <dbReference type="NCBI Taxonomy" id="76633"/>
    <lineage>
        <taxon>Bacteria</taxon>
        <taxon>Bacillati</taxon>
        <taxon>Bacillota</taxon>
        <taxon>Bacilli</taxon>
        <taxon>Bacillales</taxon>
        <taxon>Paenibacillaceae</taxon>
        <taxon>Thermobacillus</taxon>
    </lineage>
</organism>
<reference evidence="8 9" key="1">
    <citation type="submission" date="2021-04" db="EMBL/GenBank/DDBJ databases">
        <authorList>
            <person name="Rakotoarivonina H."/>
        </authorList>
    </citation>
    <scope>NUCLEOTIDE SEQUENCE [LARGE SCALE GENOMIC DNA]</scope>
    <source>
        <strain evidence="8 9">XE</strain>
    </source>
</reference>
<dbReference type="InterPro" id="IPR023048">
    <property type="entry name" value="NADH:quinone_OxRdtase_FMN_depd"/>
</dbReference>
<comment type="caution">
    <text evidence="6">Lacks conserved residue(s) required for the propagation of feature annotation.</text>
</comment>
<dbReference type="EC" id="1.6.5.-" evidence="6"/>
<accession>A0ABN7RZP7</accession>
<gene>
    <name evidence="8" type="primary">txxe 1849-azoR3</name>
    <name evidence="6" type="synonym">azoR</name>
    <name evidence="8" type="ORF">TXXE_13100</name>
</gene>